<dbReference type="Proteomes" id="UP000234752">
    <property type="component" value="Chromosome eg_1"/>
</dbReference>
<dbReference type="EMBL" id="CP025611">
    <property type="protein sequence ID" value="AUN29285.1"/>
    <property type="molecule type" value="Genomic_DNA"/>
</dbReference>
<reference evidence="3 4" key="1">
    <citation type="submission" date="2017-12" db="EMBL/GenBank/DDBJ databases">
        <title>Genomes of bacteria within cyanobacterial aggregates.</title>
        <authorList>
            <person name="Cai H."/>
        </authorList>
    </citation>
    <scope>NUCLEOTIDE SEQUENCE [LARGE SCALE GENOMIC DNA]</scope>
    <source>
        <strain evidence="3 4">TH16</strain>
    </source>
</reference>
<dbReference type="RefSeq" id="WP_102111025.1">
    <property type="nucleotide sequence ID" value="NZ_BMGN01000004.1"/>
</dbReference>
<organism evidence="3 4">
    <name type="scientific">Niveispirillum cyanobacteriorum</name>
    <dbReference type="NCBI Taxonomy" id="1612173"/>
    <lineage>
        <taxon>Bacteria</taxon>
        <taxon>Pseudomonadati</taxon>
        <taxon>Pseudomonadota</taxon>
        <taxon>Alphaproteobacteria</taxon>
        <taxon>Rhodospirillales</taxon>
        <taxon>Azospirillaceae</taxon>
        <taxon>Niveispirillum</taxon>
    </lineage>
</organism>
<dbReference type="InterPro" id="IPR018773">
    <property type="entry name" value="MeTrfase_reg_dom_prd"/>
</dbReference>
<evidence type="ECO:0000313" key="4">
    <source>
        <dbReference type="Proteomes" id="UP000234752"/>
    </source>
</evidence>
<dbReference type="CDD" id="cd02440">
    <property type="entry name" value="AdoMet_MTases"/>
    <property type="match status" value="1"/>
</dbReference>
<evidence type="ECO:0000313" key="3">
    <source>
        <dbReference type="EMBL" id="AUN29285.1"/>
    </source>
</evidence>
<gene>
    <name evidence="3" type="ORF">C0V82_02775</name>
</gene>
<dbReference type="InterPro" id="IPR025714">
    <property type="entry name" value="Methyltranfer_dom"/>
</dbReference>
<dbReference type="Pfam" id="PF13847">
    <property type="entry name" value="Methyltransf_31"/>
    <property type="match status" value="1"/>
</dbReference>
<accession>A0A2K9NAU7</accession>
<dbReference type="Pfam" id="PF10119">
    <property type="entry name" value="MethyTransf_Reg"/>
    <property type="match status" value="1"/>
</dbReference>
<dbReference type="Gene3D" id="3.40.50.150">
    <property type="entry name" value="Vaccinia Virus protein VP39"/>
    <property type="match status" value="1"/>
</dbReference>
<dbReference type="InterPro" id="IPR053173">
    <property type="entry name" value="SAM-binding_MTase"/>
</dbReference>
<evidence type="ECO:0000259" key="2">
    <source>
        <dbReference type="Pfam" id="PF13847"/>
    </source>
</evidence>
<dbReference type="KEGG" id="ncb:C0V82_02775"/>
<feature type="domain" description="Methyltransferase regulatory" evidence="1">
    <location>
        <begin position="222"/>
        <end position="302"/>
    </location>
</feature>
<proteinExistence type="predicted"/>
<dbReference type="OrthoDB" id="5298787at2"/>
<dbReference type="InterPro" id="IPR029063">
    <property type="entry name" value="SAM-dependent_MTases_sf"/>
</dbReference>
<keyword evidence="4" id="KW-1185">Reference proteome</keyword>
<protein>
    <submittedName>
        <fullName evidence="3">Uncharacterized protein</fullName>
    </submittedName>
</protein>
<feature type="domain" description="Methyltransferase" evidence="2">
    <location>
        <begin position="46"/>
        <end position="177"/>
    </location>
</feature>
<name>A0A2K9NAU7_9PROT</name>
<dbReference type="PANTHER" id="PTHR45128">
    <property type="entry name" value="METHYLTRANSFERASE TYPE 11"/>
    <property type="match status" value="1"/>
</dbReference>
<sequence length="512" mass="57667">MLENWADGYIADINYTNNFYGELLPHSLQFCMTLKGFEAPDANQPLRYCELGCGYGVTANMMAMAYPHITFDAVDFNPSQIVAARAAAESAGLQNIRFHERSFQEFLDESDLPEYDIISLHGIHSWVSLENRKHILSFIKKKLRSGGVVYISYNCSVGWLPLAPLRKLIQEHAEASAGGRQEQISQALALTRELIETNAHYFKHVPGAVAQIKAMDQKALGYIVHEFLGQEWHPSYFADMAEELWSVKLSFAASAYLKDHVDQVNLSNEQLSLLNKIKDPNRKESLRDIMVSQGFRRDIFVRGPRKLSVARRAQILSNYRFALTITPDSFVSNLDTLNGKAQLSLELYGPVLQRMAKGPVRLMDLIEDKSCSKFSATSLMQMLVVLVATEQASLCLPDEGYDVRRVRASAINEALFQEPGMGCNLYWASPLLGSGILTDWLNVTILGALERGIDPVDLAWTRLRDNGQRLVHESRSLRTEAENRDELARRVEQFRAGEFQRLTGLGVSTMPR</sequence>
<dbReference type="AlphaFoldDB" id="A0A2K9NAU7"/>
<dbReference type="SUPFAM" id="SSF53335">
    <property type="entry name" value="S-adenosyl-L-methionine-dependent methyltransferases"/>
    <property type="match status" value="1"/>
</dbReference>
<evidence type="ECO:0000259" key="1">
    <source>
        <dbReference type="Pfam" id="PF10119"/>
    </source>
</evidence>